<feature type="signal peptide" evidence="1">
    <location>
        <begin position="1"/>
        <end position="27"/>
    </location>
</feature>
<keyword evidence="3" id="KW-1185">Reference proteome</keyword>
<dbReference type="AlphaFoldDB" id="A0A917ZCJ3"/>
<dbReference type="Pfam" id="PF16868">
    <property type="entry name" value="NMT1_3"/>
    <property type="match status" value="1"/>
</dbReference>
<dbReference type="EMBL" id="BMLT01000003">
    <property type="protein sequence ID" value="GGO79957.1"/>
    <property type="molecule type" value="Genomic_DNA"/>
</dbReference>
<dbReference type="Proteomes" id="UP000599578">
    <property type="component" value="Unassembled WGS sequence"/>
</dbReference>
<dbReference type="Gene3D" id="3.40.190.10">
    <property type="entry name" value="Periplasmic binding protein-like II"/>
    <property type="match status" value="2"/>
</dbReference>
<evidence type="ECO:0000313" key="3">
    <source>
        <dbReference type="Proteomes" id="UP000599578"/>
    </source>
</evidence>
<sequence>MTKRFSRLVLSTILASTLAVLPFTTQARTLSIGTNPQGSVAYASGSAIADVVGDAIGTPFTVIPQGGPTAIIPAMTAGEFDFAFANVVAAATALDGKGPFKGRKFESLRVAAVVYPLHLGVYVKKDSPIKSFGDLRGQRVASAFKSQSNLAGFMTSALAMSGMSYDDVTAVPVQNGVQAMDELIDGGLDATIFSTKAGVVQKADAVVGVRALSVDSSDSASATLAERSPGAYVAEVAAGSVPGVAAPTNVIEAPFVVLTDSQVDEETVYQVVKALAENKDKLAVAASDFEALDLNTMGQSKLPVPYHPGAIRFYQEKGVWQ</sequence>
<name>A0A917ZCJ3_9GAMM</name>
<organism evidence="2 3">
    <name type="scientific">Marinobacterium nitratireducens</name>
    <dbReference type="NCBI Taxonomy" id="518897"/>
    <lineage>
        <taxon>Bacteria</taxon>
        <taxon>Pseudomonadati</taxon>
        <taxon>Pseudomonadota</taxon>
        <taxon>Gammaproteobacteria</taxon>
        <taxon>Oceanospirillales</taxon>
        <taxon>Oceanospirillaceae</taxon>
        <taxon>Marinobacterium</taxon>
    </lineage>
</organism>
<dbReference type="NCBIfam" id="TIGR02122">
    <property type="entry name" value="TRAP_TAXI"/>
    <property type="match status" value="1"/>
</dbReference>
<keyword evidence="1" id="KW-0732">Signal</keyword>
<comment type="caution">
    <text evidence="2">The sequence shown here is derived from an EMBL/GenBank/DDBJ whole genome shotgun (WGS) entry which is preliminary data.</text>
</comment>
<reference evidence="2 3" key="1">
    <citation type="journal article" date="2014" name="Int. J. Syst. Evol. Microbiol.">
        <title>Complete genome sequence of Corynebacterium casei LMG S-19264T (=DSM 44701T), isolated from a smear-ripened cheese.</title>
        <authorList>
            <consortium name="US DOE Joint Genome Institute (JGI-PGF)"/>
            <person name="Walter F."/>
            <person name="Albersmeier A."/>
            <person name="Kalinowski J."/>
            <person name="Ruckert C."/>
        </authorList>
    </citation>
    <scope>NUCLEOTIDE SEQUENCE [LARGE SCALE GENOMIC DNA]</scope>
    <source>
        <strain evidence="2 3">CGMCC 1.7286</strain>
    </source>
</reference>
<evidence type="ECO:0000256" key="1">
    <source>
        <dbReference type="SAM" id="SignalP"/>
    </source>
</evidence>
<dbReference type="SUPFAM" id="SSF53850">
    <property type="entry name" value="Periplasmic binding protein-like II"/>
    <property type="match status" value="1"/>
</dbReference>
<accession>A0A917ZCJ3</accession>
<dbReference type="RefSeq" id="WP_188860011.1">
    <property type="nucleotide sequence ID" value="NZ_BMLT01000003.1"/>
</dbReference>
<evidence type="ECO:0000313" key="2">
    <source>
        <dbReference type="EMBL" id="GGO79957.1"/>
    </source>
</evidence>
<gene>
    <name evidence="2" type="ORF">GCM10011348_15560</name>
</gene>
<feature type="chain" id="PRO_5037596234" evidence="1">
    <location>
        <begin position="28"/>
        <end position="321"/>
    </location>
</feature>
<dbReference type="PANTHER" id="PTHR42941:SF1">
    <property type="entry name" value="SLL1037 PROTEIN"/>
    <property type="match status" value="1"/>
</dbReference>
<protein>
    <submittedName>
        <fullName evidence="2">C4-dicarboxylate ABC transporter substrate-binding protein</fullName>
    </submittedName>
</protein>
<proteinExistence type="predicted"/>
<dbReference type="PANTHER" id="PTHR42941">
    <property type="entry name" value="SLL1037 PROTEIN"/>
    <property type="match status" value="1"/>
</dbReference>
<dbReference type="InterPro" id="IPR011852">
    <property type="entry name" value="TRAP_TAXI"/>
</dbReference>